<organism evidence="5 6">
    <name type="scientific">Rubripirellula lacrimiformis</name>
    <dbReference type="NCBI Taxonomy" id="1930273"/>
    <lineage>
        <taxon>Bacteria</taxon>
        <taxon>Pseudomonadati</taxon>
        <taxon>Planctomycetota</taxon>
        <taxon>Planctomycetia</taxon>
        <taxon>Pirellulales</taxon>
        <taxon>Pirellulaceae</taxon>
        <taxon>Rubripirellula</taxon>
    </lineage>
</organism>
<dbReference type="InterPro" id="IPR011663">
    <property type="entry name" value="UTRA"/>
</dbReference>
<keyword evidence="6" id="KW-1185">Reference proteome</keyword>
<dbReference type="CDD" id="cd07377">
    <property type="entry name" value="WHTH_GntR"/>
    <property type="match status" value="1"/>
</dbReference>
<dbReference type="Pfam" id="PF00392">
    <property type="entry name" value="GntR"/>
    <property type="match status" value="1"/>
</dbReference>
<dbReference type="InterPro" id="IPR050679">
    <property type="entry name" value="Bact_HTH_transcr_reg"/>
</dbReference>
<dbReference type="Gene3D" id="3.40.1410.10">
    <property type="entry name" value="Chorismate lyase-like"/>
    <property type="match status" value="1"/>
</dbReference>
<keyword evidence="3" id="KW-0804">Transcription</keyword>
<evidence type="ECO:0000256" key="3">
    <source>
        <dbReference type="ARBA" id="ARBA00023163"/>
    </source>
</evidence>
<dbReference type="PANTHER" id="PTHR44846:SF1">
    <property type="entry name" value="MANNOSYL-D-GLYCERATE TRANSPORT_METABOLISM SYSTEM REPRESSOR MNGR-RELATED"/>
    <property type="match status" value="1"/>
</dbReference>
<dbReference type="GO" id="GO:0003677">
    <property type="term" value="F:DNA binding"/>
    <property type="evidence" value="ECO:0007669"/>
    <property type="project" value="UniProtKB-KW"/>
</dbReference>
<dbReference type="Pfam" id="PF07702">
    <property type="entry name" value="UTRA"/>
    <property type="match status" value="1"/>
</dbReference>
<keyword evidence="2" id="KW-0238">DNA-binding</keyword>
<dbReference type="EMBL" id="CP036525">
    <property type="protein sequence ID" value="QDT07744.1"/>
    <property type="molecule type" value="Genomic_DNA"/>
</dbReference>
<feature type="domain" description="HTH gntR-type" evidence="4">
    <location>
        <begin position="6"/>
        <end position="73"/>
    </location>
</feature>
<dbReference type="SMART" id="SM00345">
    <property type="entry name" value="HTH_GNTR"/>
    <property type="match status" value="1"/>
</dbReference>
<dbReference type="InterPro" id="IPR036388">
    <property type="entry name" value="WH-like_DNA-bd_sf"/>
</dbReference>
<dbReference type="SUPFAM" id="SSF46785">
    <property type="entry name" value="Winged helix' DNA-binding domain"/>
    <property type="match status" value="1"/>
</dbReference>
<dbReference type="PANTHER" id="PTHR44846">
    <property type="entry name" value="MANNOSYL-D-GLYCERATE TRANSPORT/METABOLISM SYSTEM REPRESSOR MNGR-RELATED"/>
    <property type="match status" value="1"/>
</dbReference>
<dbReference type="GO" id="GO:0045892">
    <property type="term" value="P:negative regulation of DNA-templated transcription"/>
    <property type="evidence" value="ECO:0007669"/>
    <property type="project" value="TreeGrafter"/>
</dbReference>
<gene>
    <name evidence="5" type="primary">dasR</name>
    <name evidence="5" type="ORF">K227x_61720</name>
</gene>
<dbReference type="InterPro" id="IPR000524">
    <property type="entry name" value="Tscrpt_reg_HTH_GntR"/>
</dbReference>
<dbReference type="Gene3D" id="1.10.10.10">
    <property type="entry name" value="Winged helix-like DNA-binding domain superfamily/Winged helix DNA-binding domain"/>
    <property type="match status" value="1"/>
</dbReference>
<protein>
    <submittedName>
        <fullName evidence="5">HTH-type transcriptional repressor DasR</fullName>
    </submittedName>
</protein>
<reference evidence="5 6" key="1">
    <citation type="submission" date="2019-02" db="EMBL/GenBank/DDBJ databases">
        <title>Deep-cultivation of Planctomycetes and their phenomic and genomic characterization uncovers novel biology.</title>
        <authorList>
            <person name="Wiegand S."/>
            <person name="Jogler M."/>
            <person name="Boedeker C."/>
            <person name="Pinto D."/>
            <person name="Vollmers J."/>
            <person name="Rivas-Marin E."/>
            <person name="Kohn T."/>
            <person name="Peeters S.H."/>
            <person name="Heuer A."/>
            <person name="Rast P."/>
            <person name="Oberbeckmann S."/>
            <person name="Bunk B."/>
            <person name="Jeske O."/>
            <person name="Meyerdierks A."/>
            <person name="Storesund J.E."/>
            <person name="Kallscheuer N."/>
            <person name="Luecker S."/>
            <person name="Lage O.M."/>
            <person name="Pohl T."/>
            <person name="Merkel B.J."/>
            <person name="Hornburger P."/>
            <person name="Mueller R.-W."/>
            <person name="Bruemmer F."/>
            <person name="Labrenz M."/>
            <person name="Spormann A.M."/>
            <person name="Op den Camp H."/>
            <person name="Overmann J."/>
            <person name="Amann R."/>
            <person name="Jetten M.S.M."/>
            <person name="Mascher T."/>
            <person name="Medema M.H."/>
            <person name="Devos D.P."/>
            <person name="Kaster A.-K."/>
            <person name="Ovreas L."/>
            <person name="Rohde M."/>
            <person name="Galperin M.Y."/>
            <person name="Jogler C."/>
        </authorList>
    </citation>
    <scope>NUCLEOTIDE SEQUENCE [LARGE SCALE GENOMIC DNA]</scope>
    <source>
        <strain evidence="5 6">K22_7</strain>
    </source>
</reference>
<evidence type="ECO:0000313" key="5">
    <source>
        <dbReference type="EMBL" id="QDT07744.1"/>
    </source>
</evidence>
<evidence type="ECO:0000256" key="2">
    <source>
        <dbReference type="ARBA" id="ARBA00023125"/>
    </source>
</evidence>
<sequence>MQTERIPVYERLNDRLRTALGDDYRCGDKFLTEREISHQFSVSRATANKALASLVSEGLLEFRRGIGTFVRRDAIHYDVRSLVSFTEKARAAGKVPSTQLISFDRVDAGQTDAMVCEALGASPESKLWHMQRLRLADGCPVILERRYINQSRCPKLTKAQAAGSLYHALTEKHSLAIAGADEIIRAVLLTASDAKQLGVPANSPALEVVAVGFIDDRDSSPLWWERTLYRGDQYEFHSRLGPIRTATPAQGRLRQTK</sequence>
<dbReference type="PRINTS" id="PR00035">
    <property type="entry name" value="HTHGNTR"/>
</dbReference>
<dbReference type="KEGG" id="rlc:K227x_61720"/>
<dbReference type="SMART" id="SM00866">
    <property type="entry name" value="UTRA"/>
    <property type="match status" value="1"/>
</dbReference>
<evidence type="ECO:0000259" key="4">
    <source>
        <dbReference type="PROSITE" id="PS50949"/>
    </source>
</evidence>
<name>A0A517NKS4_9BACT</name>
<dbReference type="Proteomes" id="UP000318538">
    <property type="component" value="Chromosome"/>
</dbReference>
<dbReference type="InterPro" id="IPR028978">
    <property type="entry name" value="Chorismate_lyase_/UTRA_dom_sf"/>
</dbReference>
<accession>A0A517NKS4</accession>
<dbReference type="RefSeq" id="WP_218933615.1">
    <property type="nucleotide sequence ID" value="NZ_CP036525.1"/>
</dbReference>
<keyword evidence="1" id="KW-0805">Transcription regulation</keyword>
<dbReference type="SUPFAM" id="SSF64288">
    <property type="entry name" value="Chorismate lyase-like"/>
    <property type="match status" value="1"/>
</dbReference>
<dbReference type="PROSITE" id="PS50949">
    <property type="entry name" value="HTH_GNTR"/>
    <property type="match status" value="1"/>
</dbReference>
<dbReference type="InterPro" id="IPR036390">
    <property type="entry name" value="WH_DNA-bd_sf"/>
</dbReference>
<evidence type="ECO:0000313" key="6">
    <source>
        <dbReference type="Proteomes" id="UP000318538"/>
    </source>
</evidence>
<proteinExistence type="predicted"/>
<dbReference type="GO" id="GO:0003700">
    <property type="term" value="F:DNA-binding transcription factor activity"/>
    <property type="evidence" value="ECO:0007669"/>
    <property type="project" value="InterPro"/>
</dbReference>
<evidence type="ECO:0000256" key="1">
    <source>
        <dbReference type="ARBA" id="ARBA00023015"/>
    </source>
</evidence>
<dbReference type="AlphaFoldDB" id="A0A517NKS4"/>